<dbReference type="Pfam" id="PF12906">
    <property type="entry name" value="RINGv"/>
    <property type="match status" value="1"/>
</dbReference>
<keyword evidence="1" id="KW-0479">Metal-binding</keyword>
<name>A0A8S1L6P5_9CILI</name>
<dbReference type="InterPro" id="IPR011016">
    <property type="entry name" value="Znf_RING-CH"/>
</dbReference>
<dbReference type="OrthoDB" id="412381at2759"/>
<evidence type="ECO:0000313" key="6">
    <source>
        <dbReference type="Proteomes" id="UP000692954"/>
    </source>
</evidence>
<dbReference type="CDD" id="cd16495">
    <property type="entry name" value="RING_CH-C4HC3_MARCH"/>
    <property type="match status" value="1"/>
</dbReference>
<evidence type="ECO:0000256" key="2">
    <source>
        <dbReference type="ARBA" id="ARBA00022771"/>
    </source>
</evidence>
<feature type="domain" description="RING-CH-type" evidence="4">
    <location>
        <begin position="147"/>
        <end position="213"/>
    </location>
</feature>
<proteinExistence type="predicted"/>
<comment type="caution">
    <text evidence="5">The sequence shown here is derived from an EMBL/GenBank/DDBJ whole genome shotgun (WGS) entry which is preliminary data.</text>
</comment>
<reference evidence="5" key="1">
    <citation type="submission" date="2021-01" db="EMBL/GenBank/DDBJ databases">
        <authorList>
            <consortium name="Genoscope - CEA"/>
            <person name="William W."/>
        </authorList>
    </citation>
    <scope>NUCLEOTIDE SEQUENCE</scope>
</reference>
<dbReference type="Proteomes" id="UP000692954">
    <property type="component" value="Unassembled WGS sequence"/>
</dbReference>
<dbReference type="SMART" id="SM00744">
    <property type="entry name" value="RINGv"/>
    <property type="match status" value="1"/>
</dbReference>
<dbReference type="EMBL" id="CAJJDN010000014">
    <property type="protein sequence ID" value="CAD8060466.1"/>
    <property type="molecule type" value="Genomic_DNA"/>
</dbReference>
<protein>
    <recommendedName>
        <fullName evidence="4">RING-CH-type domain-containing protein</fullName>
    </recommendedName>
</protein>
<evidence type="ECO:0000313" key="5">
    <source>
        <dbReference type="EMBL" id="CAD8060466.1"/>
    </source>
</evidence>
<evidence type="ECO:0000256" key="1">
    <source>
        <dbReference type="ARBA" id="ARBA00022723"/>
    </source>
</evidence>
<keyword evidence="2" id="KW-0863">Zinc-finger</keyword>
<sequence>MGQCQMRDERILIYCHTWNNNTGDLFDYESIDNQKQQFTIQNQDSYIISNEETLQLVNEIPKEKSEVLLFITSKNTVVAGTQQQEGNSTALTNTKFPFKLKKNWLTVRSVNKYPLNVNDIFRLGKMTFRISSINFNSQNESEILNHSRTDSNEQCRICLGNNQSSNPLLNPCKCSGSLKYIHLECMKRWYSYNKDLGQKNLHCHQDHLKKVKHTYGNNQNVKYVKSHTRQYFKVMV</sequence>
<dbReference type="PROSITE" id="PS51292">
    <property type="entry name" value="ZF_RING_CH"/>
    <property type="match status" value="1"/>
</dbReference>
<gene>
    <name evidence="5" type="ORF">PSON_ATCC_30995.1.T0140298</name>
</gene>
<keyword evidence="3" id="KW-0862">Zinc</keyword>
<evidence type="ECO:0000256" key="3">
    <source>
        <dbReference type="ARBA" id="ARBA00022833"/>
    </source>
</evidence>
<dbReference type="AlphaFoldDB" id="A0A8S1L6P5"/>
<evidence type="ECO:0000259" key="4">
    <source>
        <dbReference type="PROSITE" id="PS51292"/>
    </source>
</evidence>
<dbReference type="PANTHER" id="PTHR46210:SF1">
    <property type="entry name" value="FHA DOMAIN-CONTAINING PROTEIN"/>
    <property type="match status" value="1"/>
</dbReference>
<organism evidence="5 6">
    <name type="scientific">Paramecium sonneborni</name>
    <dbReference type="NCBI Taxonomy" id="65129"/>
    <lineage>
        <taxon>Eukaryota</taxon>
        <taxon>Sar</taxon>
        <taxon>Alveolata</taxon>
        <taxon>Ciliophora</taxon>
        <taxon>Intramacronucleata</taxon>
        <taxon>Oligohymenophorea</taxon>
        <taxon>Peniculida</taxon>
        <taxon>Parameciidae</taxon>
        <taxon>Paramecium</taxon>
    </lineage>
</organism>
<keyword evidence="6" id="KW-1185">Reference proteome</keyword>
<accession>A0A8S1L6P5</accession>
<dbReference type="GO" id="GO:0008270">
    <property type="term" value="F:zinc ion binding"/>
    <property type="evidence" value="ECO:0007669"/>
    <property type="project" value="UniProtKB-KW"/>
</dbReference>
<dbReference type="PANTHER" id="PTHR46210">
    <property type="entry name" value="FHA DOMAIN-CONTAINING PROTEIN"/>
    <property type="match status" value="1"/>
</dbReference>